<keyword evidence="3" id="KW-1185">Reference proteome</keyword>
<comment type="caution">
    <text evidence="2">The sequence shown here is derived from an EMBL/GenBank/DDBJ whole genome shotgun (WGS) entry which is preliminary data.</text>
</comment>
<dbReference type="InterPro" id="IPR015943">
    <property type="entry name" value="WD40/YVTN_repeat-like_dom_sf"/>
</dbReference>
<dbReference type="GO" id="GO:1904263">
    <property type="term" value="P:positive regulation of TORC1 signaling"/>
    <property type="evidence" value="ECO:0007669"/>
    <property type="project" value="TreeGrafter"/>
</dbReference>
<name>A0A9N8W2P3_9GLOM</name>
<dbReference type="PANTHER" id="PTHR16453">
    <property type="entry name" value="WD40 DOMAIN-CONTAINING PROTEIN MIO FAMILY MEMBER"/>
    <property type="match status" value="1"/>
</dbReference>
<dbReference type="InterPro" id="IPR037593">
    <property type="entry name" value="MIOS/Sea4"/>
</dbReference>
<dbReference type="SUPFAM" id="SSF50978">
    <property type="entry name" value="WD40 repeat-like"/>
    <property type="match status" value="1"/>
</dbReference>
<accession>A0A9N8W2P3</accession>
<dbReference type="InterPro" id="IPR049092">
    <property type="entry name" value="MIOS_a-sol"/>
</dbReference>
<evidence type="ECO:0000313" key="3">
    <source>
        <dbReference type="Proteomes" id="UP000789706"/>
    </source>
</evidence>
<reference evidence="2" key="1">
    <citation type="submission" date="2021-06" db="EMBL/GenBank/DDBJ databases">
        <authorList>
            <person name="Kallberg Y."/>
            <person name="Tangrot J."/>
            <person name="Rosling A."/>
        </authorList>
    </citation>
    <scope>NUCLEOTIDE SEQUENCE</scope>
    <source>
        <strain evidence="2">AZ414A</strain>
    </source>
</reference>
<dbReference type="AlphaFoldDB" id="A0A9N8W2P3"/>
<dbReference type="GO" id="GO:0034198">
    <property type="term" value="P:cellular response to amino acid starvation"/>
    <property type="evidence" value="ECO:0007669"/>
    <property type="project" value="TreeGrafter"/>
</dbReference>
<dbReference type="EMBL" id="CAJVPK010000198">
    <property type="protein sequence ID" value="CAG8472128.1"/>
    <property type="molecule type" value="Genomic_DNA"/>
</dbReference>
<dbReference type="Pfam" id="PF21719">
    <property type="entry name" value="MIOS_a-sol"/>
    <property type="match status" value="1"/>
</dbReference>
<organism evidence="2 3">
    <name type="scientific">Diversispora eburnea</name>
    <dbReference type="NCBI Taxonomy" id="1213867"/>
    <lineage>
        <taxon>Eukaryota</taxon>
        <taxon>Fungi</taxon>
        <taxon>Fungi incertae sedis</taxon>
        <taxon>Mucoromycota</taxon>
        <taxon>Glomeromycotina</taxon>
        <taxon>Glomeromycetes</taxon>
        <taxon>Diversisporales</taxon>
        <taxon>Diversisporaceae</taxon>
        <taxon>Diversispora</taxon>
    </lineage>
</organism>
<dbReference type="Proteomes" id="UP000789706">
    <property type="component" value="Unassembled WGS sequence"/>
</dbReference>
<evidence type="ECO:0000259" key="1">
    <source>
        <dbReference type="Pfam" id="PF21719"/>
    </source>
</evidence>
<feature type="domain" description="MIOS-like alpha-solenoid" evidence="1">
    <location>
        <begin position="492"/>
        <end position="588"/>
    </location>
</feature>
<dbReference type="OrthoDB" id="341486at2759"/>
<sequence>MPTALPYHLMWSPHERSNLFLVGLNGASNSGDLRLYEYNEYNQKGTWGIRSVGAISEISLNQSPAYATLPSRHSYNRSCNLMTFSPDDSRYLAIGYERLRYDCSLLIWDIEQAKNINKFAESRAGIINSGWNDRNVHNNNEYGNMMMGYGNRGNGGVNARSHPQPLSPRPLPLSNSQWNRIEELKPLKSYGYNENVVSCSWIPLSPRLVAGMGTKYLKFYDTRQEVHTNLTYTKATYGVKVDPYNVHRIVSYEEGSLLASLEKDSNRIMLYNVQEQENTFKLSNNSHLSTTATSMNRNLSFNSIESINNTTTTAGLSEGTMTTLNKEDDFDTPILWKSRKNGGFERVFMDEAPQFSWEPRGNLTIFGNGGKDINGDNINLSPKDPSKKKFKTITIQPSKSRDELFVTIDRDNESSHDSETLKVMEEDISVVIRRRAKCQYFMNNAILTPKTPSLQPPPISQSPLSEKIDMIDYSDEIPTVPTTKLAQRKLALTAGWALFHRETERAIEALNNSRDEKLKLVSTALAGFSFNKNQDNPLWREMCKQLSFEMREPYLRAIFSYISSGNWDNVLNDEELELRDRVGIAVRFMDDEKDPRVDQWVESYRSLLDKWEMFHIRAQFDILRGKLMDTSAADIAPPQVYVRCDKCSQSIAHNLFIPVKGKSIGVLTGSYAVNGGGFARPKKRYFNESWRI</sequence>
<dbReference type="Gene3D" id="2.130.10.10">
    <property type="entry name" value="YVTN repeat-like/Quinoprotein amine dehydrogenase"/>
    <property type="match status" value="1"/>
</dbReference>
<proteinExistence type="predicted"/>
<protein>
    <submittedName>
        <fullName evidence="2">1673_t:CDS:1</fullName>
    </submittedName>
</protein>
<evidence type="ECO:0000313" key="2">
    <source>
        <dbReference type="EMBL" id="CAG8472128.1"/>
    </source>
</evidence>
<dbReference type="InterPro" id="IPR036322">
    <property type="entry name" value="WD40_repeat_dom_sf"/>
</dbReference>
<dbReference type="PANTHER" id="PTHR16453:SF9">
    <property type="entry name" value="GATOR COMPLEX PROTEIN MIOS"/>
    <property type="match status" value="1"/>
</dbReference>
<dbReference type="GO" id="GO:0005737">
    <property type="term" value="C:cytoplasm"/>
    <property type="evidence" value="ECO:0007669"/>
    <property type="project" value="TreeGrafter"/>
</dbReference>
<gene>
    <name evidence="2" type="ORF">DEBURN_LOCUS3212</name>
</gene>